<dbReference type="RefSeq" id="WP_010416396.1">
    <property type="nucleotide sequence ID" value="NZ_MCRM02000007.1"/>
</dbReference>
<keyword evidence="13" id="KW-1185">Reference proteome</keyword>
<protein>
    <recommendedName>
        <fullName evidence="4 9">Dihydropteroate synthase</fullName>
        <shortName evidence="9">DHPS</shortName>
        <ecNumber evidence="4 9">2.5.1.15</ecNumber>
    </recommendedName>
    <alternativeName>
        <fullName evidence="9">Dihydropteroate pyrophosphorylase</fullName>
    </alternativeName>
</protein>
<comment type="cofactor">
    <cofactor evidence="2 9">
        <name>Mg(2+)</name>
        <dbReference type="ChEBI" id="CHEBI:18420"/>
    </cofactor>
</comment>
<comment type="pathway">
    <text evidence="3 9">Cofactor biosynthesis; tetrahydrofolate biosynthesis; 7,8-dihydrofolate from 2-amino-4-hydroxy-6-hydroxymethyl-7,8-dihydropteridine diphosphate and 4-aminobenzoate: step 1/2.</text>
</comment>
<dbReference type="InterPro" id="IPR045031">
    <property type="entry name" value="DHP_synth-like"/>
</dbReference>
<accession>A0ABX4YJJ7</accession>
<evidence type="ECO:0000256" key="4">
    <source>
        <dbReference type="ARBA" id="ARBA00012458"/>
    </source>
</evidence>
<dbReference type="Gene3D" id="3.20.20.20">
    <property type="entry name" value="Dihydropteroate synthase-like"/>
    <property type="match status" value="1"/>
</dbReference>
<dbReference type="InterPro" id="IPR006390">
    <property type="entry name" value="DHP_synth_dom"/>
</dbReference>
<keyword evidence="6 9" id="KW-0479">Metal-binding</keyword>
<comment type="similarity">
    <text evidence="9">Belongs to the DHPS family.</text>
</comment>
<evidence type="ECO:0000313" key="13">
    <source>
        <dbReference type="Proteomes" id="UP000094669"/>
    </source>
</evidence>
<keyword evidence="5 9" id="KW-0808">Transferase</keyword>
<evidence type="ECO:0000256" key="10">
    <source>
        <dbReference type="SAM" id="MobiDB-lite"/>
    </source>
</evidence>
<comment type="catalytic activity">
    <reaction evidence="1">
        <text>(7,8-dihydropterin-6-yl)methyl diphosphate + 4-aminobenzoate = 7,8-dihydropteroate + diphosphate</text>
        <dbReference type="Rhea" id="RHEA:19949"/>
        <dbReference type="ChEBI" id="CHEBI:17836"/>
        <dbReference type="ChEBI" id="CHEBI:17839"/>
        <dbReference type="ChEBI" id="CHEBI:33019"/>
        <dbReference type="ChEBI" id="CHEBI:72950"/>
        <dbReference type="EC" id="2.5.1.15"/>
    </reaction>
</comment>
<evidence type="ECO:0000256" key="8">
    <source>
        <dbReference type="ARBA" id="ARBA00022909"/>
    </source>
</evidence>
<evidence type="ECO:0000313" key="12">
    <source>
        <dbReference type="EMBL" id="PNV75344.1"/>
    </source>
</evidence>
<dbReference type="InterPro" id="IPR000489">
    <property type="entry name" value="Pterin-binding_dom"/>
</dbReference>
<comment type="caution">
    <text evidence="12">The sequence shown here is derived from an EMBL/GenBank/DDBJ whole genome shotgun (WGS) entry which is preliminary data.</text>
</comment>
<dbReference type="Proteomes" id="UP000094669">
    <property type="component" value="Unassembled WGS sequence"/>
</dbReference>
<feature type="domain" description="Pterin-binding" evidence="11">
    <location>
        <begin position="22"/>
        <end position="281"/>
    </location>
</feature>
<evidence type="ECO:0000256" key="6">
    <source>
        <dbReference type="ARBA" id="ARBA00022723"/>
    </source>
</evidence>
<evidence type="ECO:0000256" key="7">
    <source>
        <dbReference type="ARBA" id="ARBA00022842"/>
    </source>
</evidence>
<evidence type="ECO:0000256" key="3">
    <source>
        <dbReference type="ARBA" id="ARBA00004763"/>
    </source>
</evidence>
<dbReference type="Pfam" id="PF00809">
    <property type="entry name" value="Pterin_bind"/>
    <property type="match status" value="1"/>
</dbReference>
<dbReference type="PROSITE" id="PS50972">
    <property type="entry name" value="PTERIN_BINDING"/>
    <property type="match status" value="1"/>
</dbReference>
<dbReference type="EMBL" id="MCRM02000007">
    <property type="protein sequence ID" value="PNV75344.1"/>
    <property type="molecule type" value="Genomic_DNA"/>
</dbReference>
<proteinExistence type="inferred from homology"/>
<feature type="region of interest" description="Disordered" evidence="10">
    <location>
        <begin position="1"/>
        <end position="20"/>
    </location>
</feature>
<gene>
    <name evidence="12" type="primary">folP</name>
    <name evidence="12" type="ORF">BES34_008790</name>
</gene>
<keyword evidence="8 9" id="KW-0289">Folate biosynthesis</keyword>
<dbReference type="PROSITE" id="PS00792">
    <property type="entry name" value="DHPS_1"/>
    <property type="match status" value="1"/>
</dbReference>
<dbReference type="PANTHER" id="PTHR20941">
    <property type="entry name" value="FOLATE SYNTHESIS PROTEINS"/>
    <property type="match status" value="1"/>
</dbReference>
<dbReference type="NCBIfam" id="TIGR01496">
    <property type="entry name" value="DHPS"/>
    <property type="match status" value="1"/>
</dbReference>
<dbReference type="PANTHER" id="PTHR20941:SF1">
    <property type="entry name" value="FOLIC ACID SYNTHESIS PROTEIN FOL1"/>
    <property type="match status" value="1"/>
</dbReference>
<reference evidence="12" key="1">
    <citation type="submission" date="2018-01" db="EMBL/GenBank/DDBJ databases">
        <title>Genomic characterization of Leptospira inadai serogroup Lyme isolated from captured rat in Brazil and comparative analysis with human reference strain.</title>
        <authorList>
            <person name="Moreno L.Z."/>
            <person name="Loureiro A.P."/>
            <person name="Miraglia F."/>
            <person name="Kremer F.S."/>
            <person name="Eslabao M.R."/>
            <person name="Dellagostin O.A."/>
            <person name="Lilenbaum W."/>
            <person name="Moreno A.M."/>
        </authorList>
    </citation>
    <scope>NUCLEOTIDE SEQUENCE [LARGE SCALE GENOMIC DNA]</scope>
    <source>
        <strain evidence="12">M34/99</strain>
    </source>
</reference>
<comment type="function">
    <text evidence="9">Catalyzes the condensation of para-aminobenzoate (pABA) with 6-hydroxymethyl-7,8-dihydropterin diphosphate (DHPt-PP) to form 7,8-dihydropteroate (H2Pte), the immediate precursor of folate derivatives.</text>
</comment>
<keyword evidence="7 9" id="KW-0460">Magnesium</keyword>
<dbReference type="SUPFAM" id="SSF51717">
    <property type="entry name" value="Dihydropteroate synthetase-like"/>
    <property type="match status" value="1"/>
</dbReference>
<evidence type="ECO:0000256" key="9">
    <source>
        <dbReference type="RuleBase" id="RU361205"/>
    </source>
</evidence>
<organism evidence="12 13">
    <name type="scientific">Leptospira inadai serovar Lyme</name>
    <dbReference type="NCBI Taxonomy" id="293084"/>
    <lineage>
        <taxon>Bacteria</taxon>
        <taxon>Pseudomonadati</taxon>
        <taxon>Spirochaetota</taxon>
        <taxon>Spirochaetia</taxon>
        <taxon>Leptospirales</taxon>
        <taxon>Leptospiraceae</taxon>
        <taxon>Leptospira</taxon>
    </lineage>
</organism>
<evidence type="ECO:0000259" key="11">
    <source>
        <dbReference type="PROSITE" id="PS50972"/>
    </source>
</evidence>
<sequence>METLSKNPRNGRENRPDFPPKPLIFGVLNITSDSFSDGGRYLDSDQAIEKALSLVQEGADVIDIGAQSSNVKAGWVDPQTEWERMEKVLRELKARKIPISVDTFKPEVMRKAISFGVEYINNIRGFSDEESLNVLHESRQLPTKFILMYSHDRGQKAAPESRLLPESVLSEIFSFFRERKNRLTDLNFPEDRIIFDPGMGFFLSPDPNVSFAVLASVEKFMQEFPQLMVSVTRKSFLGNALGGIPVDDREVPTAVCELYLWLKKVPIIRTHAPLNLIRAIHIWKLSNGEF</sequence>
<evidence type="ECO:0000256" key="5">
    <source>
        <dbReference type="ARBA" id="ARBA00022679"/>
    </source>
</evidence>
<dbReference type="InterPro" id="IPR011005">
    <property type="entry name" value="Dihydropteroate_synth-like_sf"/>
</dbReference>
<evidence type="ECO:0000256" key="2">
    <source>
        <dbReference type="ARBA" id="ARBA00001946"/>
    </source>
</evidence>
<name>A0ABX4YJJ7_9LEPT</name>
<dbReference type="EC" id="2.5.1.15" evidence="4 9"/>
<evidence type="ECO:0000256" key="1">
    <source>
        <dbReference type="ARBA" id="ARBA00000012"/>
    </source>
</evidence>